<evidence type="ECO:0000313" key="14">
    <source>
        <dbReference type="Proteomes" id="UP000095597"/>
    </source>
</evidence>
<evidence type="ECO:0000313" key="11">
    <source>
        <dbReference type="EMBL" id="CUN03416.1"/>
    </source>
</evidence>
<comment type="similarity">
    <text evidence="9">Belongs to the DHNA family.</text>
</comment>
<sequence>MKPDKIKIEDLEVFANHGVFPEENVLGQKFVVSAVMYTDTRRAGLTDELTASIHYGEASAFITEYLKSHTFKLLEKVAEGLAEEMLVRIAGLQKVQIEIKKPWAPVGLPLKTVSVEIEREWHTAYIALGSNMGDSRSILEAAVQALDEMKNTKVEKVSTFITTPPYGVTDQPDFLNGCLKLSTLLYPEELLKELNRIEKEAGRERIIHWGPRTLDLDIIFYDDLVAGTDALCIPHVEMHKRAFVLEPLHEIAPYKRHPVYGKTVREMLEDLRK</sequence>
<dbReference type="InterPro" id="IPR006156">
    <property type="entry name" value="Dihydroneopterin_aldolase"/>
</dbReference>
<gene>
    <name evidence="11" type="primary">sulD</name>
    <name evidence="12" type="synonym">folK</name>
    <name evidence="11" type="ORF">ERS852573_01645</name>
    <name evidence="13" type="ORF">GT565_04705</name>
    <name evidence="12" type="ORF">GT576_04075</name>
</gene>
<dbReference type="PANTHER" id="PTHR43071">
    <property type="entry name" value="2-AMINO-4-HYDROXY-6-HYDROXYMETHYLDIHYDROPTERIDINE PYROPHOSPHOKINASE"/>
    <property type="match status" value="1"/>
</dbReference>
<dbReference type="InterPro" id="IPR006157">
    <property type="entry name" value="FolB_dom"/>
</dbReference>
<dbReference type="AlphaFoldDB" id="A0A173TMG1"/>
<dbReference type="SUPFAM" id="SSF55620">
    <property type="entry name" value="Tetrahydrobiopterin biosynthesis enzymes-like"/>
    <property type="match status" value="1"/>
</dbReference>
<organism evidence="11 14">
    <name type="scientific">Dorea longicatena</name>
    <dbReference type="NCBI Taxonomy" id="88431"/>
    <lineage>
        <taxon>Bacteria</taxon>
        <taxon>Bacillati</taxon>
        <taxon>Bacillota</taxon>
        <taxon>Clostridia</taxon>
        <taxon>Lachnospirales</taxon>
        <taxon>Lachnospiraceae</taxon>
        <taxon>Dorea</taxon>
    </lineage>
</organism>
<dbReference type="SMART" id="SM00905">
    <property type="entry name" value="FolB"/>
    <property type="match status" value="1"/>
</dbReference>
<evidence type="ECO:0000256" key="8">
    <source>
        <dbReference type="ARBA" id="ARBA00022909"/>
    </source>
</evidence>
<dbReference type="CDD" id="cd00483">
    <property type="entry name" value="HPPK"/>
    <property type="match status" value="1"/>
</dbReference>
<proteinExistence type="inferred from homology"/>
<evidence type="ECO:0000256" key="1">
    <source>
        <dbReference type="ARBA" id="ARBA00000198"/>
    </source>
</evidence>
<keyword evidence="8 9" id="KW-0289">Folate biosynthesis</keyword>
<dbReference type="Proteomes" id="UP000449249">
    <property type="component" value="Unassembled WGS sequence"/>
</dbReference>
<dbReference type="Pfam" id="PF01288">
    <property type="entry name" value="HPPK"/>
    <property type="match status" value="1"/>
</dbReference>
<evidence type="ECO:0000256" key="6">
    <source>
        <dbReference type="ARBA" id="ARBA00022777"/>
    </source>
</evidence>
<evidence type="ECO:0000313" key="15">
    <source>
        <dbReference type="Proteomes" id="UP000446719"/>
    </source>
</evidence>
<dbReference type="InterPro" id="IPR043133">
    <property type="entry name" value="GTP-CH-I_C/QueF"/>
</dbReference>
<feature type="domain" description="7,8-dihydro-6-hydroxymethylpterin-pyrophosphokinase" evidence="10">
    <location>
        <begin position="208"/>
        <end position="219"/>
    </location>
</feature>
<dbReference type="Pfam" id="PF02152">
    <property type="entry name" value="FolB"/>
    <property type="match status" value="1"/>
</dbReference>
<dbReference type="InterPro" id="IPR000550">
    <property type="entry name" value="Hppk"/>
</dbReference>
<evidence type="ECO:0000256" key="9">
    <source>
        <dbReference type="RuleBase" id="RU362079"/>
    </source>
</evidence>
<dbReference type="NCBIfam" id="TIGR01498">
    <property type="entry name" value="folK"/>
    <property type="match status" value="1"/>
</dbReference>
<evidence type="ECO:0000259" key="10">
    <source>
        <dbReference type="PROSITE" id="PS00794"/>
    </source>
</evidence>
<dbReference type="RefSeq" id="WP_055214302.1">
    <property type="nucleotide sequence ID" value="NZ_CYXO01000008.1"/>
</dbReference>
<dbReference type="EMBL" id="CYXO01000008">
    <property type="protein sequence ID" value="CUN03416.1"/>
    <property type="molecule type" value="Genomic_DNA"/>
</dbReference>
<dbReference type="SUPFAM" id="SSF55083">
    <property type="entry name" value="6-hydroxymethyl-7,8-dihydropterin pyrophosphokinase, HPPK"/>
    <property type="match status" value="1"/>
</dbReference>
<comment type="catalytic activity">
    <reaction evidence="9">
        <text>7,8-dihydroneopterin = 6-hydroxymethyl-7,8-dihydropterin + glycolaldehyde</text>
        <dbReference type="Rhea" id="RHEA:10540"/>
        <dbReference type="ChEBI" id="CHEBI:17001"/>
        <dbReference type="ChEBI" id="CHEBI:17071"/>
        <dbReference type="ChEBI" id="CHEBI:44841"/>
        <dbReference type="EC" id="4.1.2.25"/>
    </reaction>
</comment>
<protein>
    <recommendedName>
        <fullName evidence="9">Bifunctional folate synthesis protein</fullName>
    </recommendedName>
    <domain>
        <recommendedName>
            <fullName evidence="9">Dihydroneopterin aldolase</fullName>
            <shortName evidence="9">DHNA</shortName>
            <ecNumber evidence="9">4.1.2.25</ecNumber>
        </recommendedName>
        <alternativeName>
            <fullName evidence="9">7,8-dihydroneopterin aldolase</fullName>
        </alternativeName>
    </domain>
    <domain>
        <recommendedName>
            <fullName evidence="9">2-amino-4-hydroxy-6-hydroxymethyldihydropteridine pyrophosphokinase</fullName>
            <ecNumber evidence="9">2.7.6.3</ecNumber>
        </recommendedName>
        <alternativeName>
            <fullName evidence="9">6-hydroxymethyl-7,8-dihydropterin pyrophosphokinase</fullName>
            <shortName evidence="9">PPPK</shortName>
        </alternativeName>
        <alternativeName>
            <fullName evidence="9">7,8-dihydro-6-hydroxymethylpterin pyrophosphokinase</fullName>
            <shortName evidence="9">HPPK</shortName>
        </alternativeName>
    </domain>
</protein>
<reference evidence="11 14" key="1">
    <citation type="submission" date="2015-09" db="EMBL/GenBank/DDBJ databases">
        <authorList>
            <consortium name="Pathogen Informatics"/>
        </authorList>
    </citation>
    <scope>NUCLEOTIDE SEQUENCE [LARGE SCALE GENOMIC DNA]</scope>
    <source>
        <strain evidence="11 14">2789STDY5834961</strain>
    </source>
</reference>
<dbReference type="GO" id="GO:0016301">
    <property type="term" value="F:kinase activity"/>
    <property type="evidence" value="ECO:0007669"/>
    <property type="project" value="UniProtKB-KW"/>
</dbReference>
<name>A0A173TMG1_9FIRM</name>
<reference evidence="15 16" key="2">
    <citation type="journal article" date="2019" name="Nat. Med.">
        <title>A library of human gut bacterial isolates paired with longitudinal multiomics data enables mechanistic microbiome research.</title>
        <authorList>
            <person name="Poyet M."/>
            <person name="Groussin M."/>
            <person name="Gibbons S.M."/>
            <person name="Avila-Pacheco J."/>
            <person name="Jiang X."/>
            <person name="Kearney S.M."/>
            <person name="Perrotta A.R."/>
            <person name="Berdy B."/>
            <person name="Zhao S."/>
            <person name="Lieberman T.D."/>
            <person name="Swanson P.K."/>
            <person name="Smith M."/>
            <person name="Roesemann S."/>
            <person name="Alexander J.E."/>
            <person name="Rich S.A."/>
            <person name="Livny J."/>
            <person name="Vlamakis H."/>
            <person name="Clish C."/>
            <person name="Bullock K."/>
            <person name="Deik A."/>
            <person name="Scott J."/>
            <person name="Pierce K.A."/>
            <person name="Xavier R.J."/>
            <person name="Alm E.J."/>
        </authorList>
    </citation>
    <scope>NUCLEOTIDE SEQUENCE [LARGE SCALE GENOMIC DNA]</scope>
    <source>
        <strain evidence="12 16">BIOML-A1</strain>
        <strain evidence="13 15">BIOML-A7</strain>
    </source>
</reference>
<comment type="pathway">
    <text evidence="9">Cofactor biosynthesis; tetrahydrofolate biosynthesis; 2-amino-4-hydroxy-6-hydroxymethyl-7,8-dihydropteridine diphosphate from 7,8-dihydroneopterin triphosphate: step 3/4.</text>
</comment>
<dbReference type="EMBL" id="WWSH01000002">
    <property type="protein sequence ID" value="MZK09533.1"/>
    <property type="molecule type" value="Genomic_DNA"/>
</dbReference>
<dbReference type="Gene3D" id="3.30.1130.10">
    <property type="match status" value="1"/>
</dbReference>
<evidence type="ECO:0000313" key="12">
    <source>
        <dbReference type="EMBL" id="MZK09533.1"/>
    </source>
</evidence>
<evidence type="ECO:0000313" key="16">
    <source>
        <dbReference type="Proteomes" id="UP000449249"/>
    </source>
</evidence>
<evidence type="ECO:0000256" key="5">
    <source>
        <dbReference type="ARBA" id="ARBA00022741"/>
    </source>
</evidence>
<dbReference type="EC" id="2.7.6.3" evidence="9"/>
<dbReference type="PANTHER" id="PTHR43071:SF1">
    <property type="entry name" value="2-AMINO-4-HYDROXY-6-HYDROXYMETHYLDIHYDROPTERIDINE PYROPHOSPHOKINASE"/>
    <property type="match status" value="1"/>
</dbReference>
<dbReference type="NCBIfam" id="TIGR00525">
    <property type="entry name" value="folB"/>
    <property type="match status" value="1"/>
</dbReference>
<keyword evidence="7" id="KW-0067">ATP-binding</keyword>
<keyword evidence="6 12" id="KW-0418">Kinase</keyword>
<keyword evidence="5" id="KW-0547">Nucleotide-binding</keyword>
<evidence type="ECO:0000256" key="7">
    <source>
        <dbReference type="ARBA" id="ARBA00022840"/>
    </source>
</evidence>
<dbReference type="NCBIfam" id="TIGR00526">
    <property type="entry name" value="folB_dom"/>
    <property type="match status" value="1"/>
</dbReference>
<comment type="pathway">
    <text evidence="2">Cofactor biosynthesis; tetrahydrofolate biosynthesis; 2-amino-4-hydroxy-6-hydroxymethyl-7,8-dihydropteridine diphosphate from 7,8-dihydroneopterin triphosphate: step 4/4.</text>
</comment>
<dbReference type="UniPathway" id="UPA00077">
    <property type="reaction ID" value="UER00154"/>
</dbReference>
<dbReference type="GO" id="GO:0005524">
    <property type="term" value="F:ATP binding"/>
    <property type="evidence" value="ECO:0007669"/>
    <property type="project" value="UniProtKB-KW"/>
</dbReference>
<dbReference type="GO" id="GO:0046656">
    <property type="term" value="P:folic acid biosynthetic process"/>
    <property type="evidence" value="ECO:0007669"/>
    <property type="project" value="UniProtKB-UniRule"/>
</dbReference>
<dbReference type="CDD" id="cd00534">
    <property type="entry name" value="DHNA_DHNTPE"/>
    <property type="match status" value="1"/>
</dbReference>
<dbReference type="Proteomes" id="UP000446719">
    <property type="component" value="Unassembled WGS sequence"/>
</dbReference>
<evidence type="ECO:0000256" key="4">
    <source>
        <dbReference type="ARBA" id="ARBA00022679"/>
    </source>
</evidence>
<dbReference type="OrthoDB" id="9808041at2"/>
<dbReference type="GO" id="GO:0046654">
    <property type="term" value="P:tetrahydrofolate biosynthetic process"/>
    <property type="evidence" value="ECO:0007669"/>
    <property type="project" value="UniProtKB-UniRule"/>
</dbReference>
<dbReference type="Gene3D" id="3.30.70.560">
    <property type="entry name" value="7,8-Dihydro-6-hydroxymethylpterin-pyrophosphokinase HPPK"/>
    <property type="match status" value="1"/>
</dbReference>
<keyword evidence="9" id="KW-0456">Lyase</keyword>
<dbReference type="InterPro" id="IPR035907">
    <property type="entry name" value="Hppk_sf"/>
</dbReference>
<evidence type="ECO:0000313" key="13">
    <source>
        <dbReference type="EMBL" id="MZK17422.1"/>
    </source>
</evidence>
<keyword evidence="4 12" id="KW-0808">Transferase</keyword>
<dbReference type="PROSITE" id="PS00794">
    <property type="entry name" value="HPPK"/>
    <property type="match status" value="1"/>
</dbReference>
<comment type="catalytic activity">
    <reaction evidence="1">
        <text>6-hydroxymethyl-7,8-dihydropterin + ATP = (7,8-dihydropterin-6-yl)methyl diphosphate + AMP + H(+)</text>
        <dbReference type="Rhea" id="RHEA:11412"/>
        <dbReference type="ChEBI" id="CHEBI:15378"/>
        <dbReference type="ChEBI" id="CHEBI:30616"/>
        <dbReference type="ChEBI" id="CHEBI:44841"/>
        <dbReference type="ChEBI" id="CHEBI:72950"/>
        <dbReference type="ChEBI" id="CHEBI:456215"/>
        <dbReference type="EC" id="2.7.6.3"/>
    </reaction>
</comment>
<dbReference type="GO" id="GO:0003848">
    <property type="term" value="F:2-amino-4-hydroxy-6-hydroxymethyldihydropteridine diphosphokinase activity"/>
    <property type="evidence" value="ECO:0007669"/>
    <property type="project" value="UniProtKB-EC"/>
</dbReference>
<evidence type="ECO:0000256" key="2">
    <source>
        <dbReference type="ARBA" id="ARBA00005051"/>
    </source>
</evidence>
<dbReference type="EC" id="4.1.2.25" evidence="9"/>
<dbReference type="Proteomes" id="UP000095597">
    <property type="component" value="Unassembled WGS sequence"/>
</dbReference>
<dbReference type="GO" id="GO:0004150">
    <property type="term" value="F:dihydroneopterin aldolase activity"/>
    <property type="evidence" value="ECO:0007669"/>
    <property type="project" value="UniProtKB-UniRule"/>
</dbReference>
<evidence type="ECO:0000256" key="3">
    <source>
        <dbReference type="ARBA" id="ARBA00009640"/>
    </source>
</evidence>
<accession>A0A173TMG1</accession>
<dbReference type="EMBL" id="WWSB01000003">
    <property type="protein sequence ID" value="MZK17422.1"/>
    <property type="molecule type" value="Genomic_DNA"/>
</dbReference>
<comment type="similarity">
    <text evidence="3">In the N-terminal section; belongs to the DHNA family.</text>
</comment>
<comment type="function">
    <text evidence="9">Catalyzes the conversion of 7,8-dihydroneopterin to 6-hydroxymethyl-7,8-dihydropterin.</text>
</comment>